<dbReference type="PANTHER" id="PTHR34075">
    <property type="entry name" value="BLR3430 PROTEIN"/>
    <property type="match status" value="1"/>
</dbReference>
<dbReference type="EMBL" id="LGTW01000025">
    <property type="protein sequence ID" value="KWX20709.1"/>
    <property type="molecule type" value="Genomic_DNA"/>
</dbReference>
<organism evidence="3 4">
    <name type="scientific">Mycolicibacterium wolinskyi</name>
    <dbReference type="NCBI Taxonomy" id="59750"/>
    <lineage>
        <taxon>Bacteria</taxon>
        <taxon>Bacillati</taxon>
        <taxon>Actinomycetota</taxon>
        <taxon>Actinomycetes</taxon>
        <taxon>Mycobacteriales</taxon>
        <taxon>Mycobacteriaceae</taxon>
        <taxon>Mycolicibacterium</taxon>
    </lineage>
</organism>
<evidence type="ECO:0000313" key="4">
    <source>
        <dbReference type="Proteomes" id="UP000070612"/>
    </source>
</evidence>
<evidence type="ECO:0000313" key="3">
    <source>
        <dbReference type="EMBL" id="KWX20709.1"/>
    </source>
</evidence>
<reference evidence="3 4" key="1">
    <citation type="submission" date="2015-07" db="EMBL/GenBank/DDBJ databases">
        <title>A draft genome sequence of Mycobacterium wolinskyi.</title>
        <authorList>
            <person name="de Man T.J."/>
            <person name="Perry K.A."/>
            <person name="Coulliette A.D."/>
            <person name="Jensen B."/>
            <person name="Toney N.C."/>
            <person name="Limbago B.M."/>
            <person name="Noble-Wang J."/>
        </authorList>
    </citation>
    <scope>NUCLEOTIDE SEQUENCE [LARGE SCALE GENOMIC DNA]</scope>
    <source>
        <strain evidence="3 4">CDC_01</strain>
    </source>
</reference>
<feature type="domain" description="ChsH2 rubredoxin-like zinc ribbon" evidence="2">
    <location>
        <begin position="17"/>
        <end position="52"/>
    </location>
</feature>
<evidence type="ECO:0000259" key="2">
    <source>
        <dbReference type="Pfam" id="PF12172"/>
    </source>
</evidence>
<evidence type="ECO:0000259" key="1">
    <source>
        <dbReference type="Pfam" id="PF01796"/>
    </source>
</evidence>
<comment type="caution">
    <text evidence="3">The sequence shown here is derived from an EMBL/GenBank/DDBJ whole genome shotgun (WGS) entry which is preliminary data.</text>
</comment>
<dbReference type="Pfam" id="PF12172">
    <property type="entry name" value="zf-ChsH2"/>
    <property type="match status" value="1"/>
</dbReference>
<dbReference type="Gene3D" id="2.40.50.840">
    <property type="match status" value="1"/>
</dbReference>
<dbReference type="Proteomes" id="UP000070612">
    <property type="component" value="Unassembled WGS sequence"/>
</dbReference>
<dbReference type="PATRIC" id="fig|59750.3.peg.3741"/>
<dbReference type="InterPro" id="IPR022002">
    <property type="entry name" value="ChsH2_Znr"/>
</dbReference>
<name>A0A132PEE2_9MYCO</name>
<dbReference type="SUPFAM" id="SSF50249">
    <property type="entry name" value="Nucleic acid-binding proteins"/>
    <property type="match status" value="1"/>
</dbReference>
<dbReference type="InterPro" id="IPR012340">
    <property type="entry name" value="NA-bd_OB-fold"/>
</dbReference>
<dbReference type="AlphaFoldDB" id="A0A132PEE2"/>
<proteinExistence type="predicted"/>
<dbReference type="Gene3D" id="6.10.30.10">
    <property type="match status" value="1"/>
</dbReference>
<gene>
    <name evidence="3" type="ORF">AFM11_29275</name>
</gene>
<protein>
    <submittedName>
        <fullName evidence="3">Nucleic-acid-binding protein containing a Zn-ribbon</fullName>
    </submittedName>
</protein>
<dbReference type="InterPro" id="IPR002878">
    <property type="entry name" value="ChsH2_C"/>
</dbReference>
<dbReference type="PANTHER" id="PTHR34075:SF5">
    <property type="entry name" value="BLR3430 PROTEIN"/>
    <property type="match status" value="1"/>
</dbReference>
<dbReference type="Pfam" id="PF01796">
    <property type="entry name" value="OB_ChsH2_C"/>
    <property type="match status" value="1"/>
</dbReference>
<accession>A0A132PEE2</accession>
<feature type="domain" description="ChsH2 C-terminal OB-fold" evidence="1">
    <location>
        <begin position="54"/>
        <end position="117"/>
    </location>
</feature>
<sequence>MTTPPVPALTASTAVYWQEAAAGRFVLPRCRACGRFHHHPRRWCPYCWGTDLTWEQPSGRGTVLTYTVVYQPPSPAFAVPYVLAVIELSEGPRMMANVVDCSPEDVEVGTPVEVTFEPRGELAIPQFRPIGSAR</sequence>
<dbReference type="RefSeq" id="WP_047040647.1">
    <property type="nucleotide sequence ID" value="NZ_LGTW01000025.1"/>
</dbReference>
<dbReference type="InterPro" id="IPR052513">
    <property type="entry name" value="Thioester_dehydratase-like"/>
</dbReference>
<keyword evidence="4" id="KW-1185">Reference proteome</keyword>